<dbReference type="Pfam" id="PF08522">
    <property type="entry name" value="BT_3987-like_N"/>
    <property type="match status" value="1"/>
</dbReference>
<gene>
    <name evidence="3" type="ORF">SanaruYs_27530</name>
</gene>
<dbReference type="AlphaFoldDB" id="A0A401UC95"/>
<accession>A0A401UC95</accession>
<feature type="chain" id="PRO_5018990441" evidence="1">
    <location>
        <begin position="18"/>
        <end position="313"/>
    </location>
</feature>
<dbReference type="InterPro" id="IPR013728">
    <property type="entry name" value="BT_3987-like_N"/>
</dbReference>
<evidence type="ECO:0000259" key="2">
    <source>
        <dbReference type="Pfam" id="PF08522"/>
    </source>
</evidence>
<dbReference type="RefSeq" id="WP_127123175.1">
    <property type="nucleotide sequence ID" value="NZ_BHXQ01000005.1"/>
</dbReference>
<feature type="domain" description="BT-3987-like N-terminal" evidence="2">
    <location>
        <begin position="55"/>
        <end position="158"/>
    </location>
</feature>
<keyword evidence="4" id="KW-1185">Reference proteome</keyword>
<organism evidence="3 4">
    <name type="scientific">Chryseotalea sanaruensis</name>
    <dbReference type="NCBI Taxonomy" id="2482724"/>
    <lineage>
        <taxon>Bacteria</taxon>
        <taxon>Pseudomonadati</taxon>
        <taxon>Bacteroidota</taxon>
        <taxon>Cytophagia</taxon>
        <taxon>Cytophagales</taxon>
        <taxon>Chryseotaleaceae</taxon>
        <taxon>Chryseotalea</taxon>
    </lineage>
</organism>
<evidence type="ECO:0000313" key="3">
    <source>
        <dbReference type="EMBL" id="GCC52516.1"/>
    </source>
</evidence>
<dbReference type="Gene3D" id="2.60.40.1740">
    <property type="entry name" value="hypothetical protein (bacova_03559)"/>
    <property type="match status" value="1"/>
</dbReference>
<evidence type="ECO:0000256" key="1">
    <source>
        <dbReference type="SAM" id="SignalP"/>
    </source>
</evidence>
<dbReference type="OrthoDB" id="740324at2"/>
<evidence type="ECO:0000313" key="4">
    <source>
        <dbReference type="Proteomes" id="UP000288227"/>
    </source>
</evidence>
<dbReference type="Proteomes" id="UP000288227">
    <property type="component" value="Unassembled WGS sequence"/>
</dbReference>
<name>A0A401UC95_9BACT</name>
<reference evidence="3 4" key="1">
    <citation type="submission" date="2018-11" db="EMBL/GenBank/DDBJ databases">
        <title>Chryseotalea sanarue gen. nov., sp., nov., a member of the family Cytophagaceae, isolated from a brackish lake in Hamamatsu Japan.</title>
        <authorList>
            <person name="Maejima Y."/>
            <person name="Iino T."/>
            <person name="Muraguchi Y."/>
            <person name="Fukuda K."/>
            <person name="Ohkuma M."/>
            <person name="Moriuchi R."/>
            <person name="Dohra H."/>
            <person name="Kimbara K."/>
            <person name="Shintani M."/>
        </authorList>
    </citation>
    <scope>NUCLEOTIDE SEQUENCE [LARGE SCALE GENOMIC DNA]</scope>
    <source>
        <strain evidence="3 4">Ys</strain>
    </source>
</reference>
<protein>
    <submittedName>
        <fullName evidence="3">DUF1735 domain-containing protein</fullName>
    </submittedName>
</protein>
<sequence length="313" mass="33823">MKKILGVVFMFSLFAGALTSCLDEDPLFDASKSENIIEFFDIGAIASPVDASYPLYVSTFKLSEAEQFDVVISYSGAHSSDEDVTVNVELDPIALEKYNAEQGGVYEVLPESLYTVPSFTVTIPKGQTKAVLRFSLNTINFDFSKAYALPLTIVSSSKGVISGNFGTAIFSVGGKNKFDGVYAVEGTMVDALGAFTGFYPTEIEFRTIDANTVNRYDRELGSNLHGIIQNGTGALFVFGTFSIQFDLDEDGTVTDARNSVASATRSGKLGTGINKMTFKADGTPDKMEVTYIMVQSGADRAVFTETLTYIGER</sequence>
<dbReference type="EMBL" id="BHXQ01000005">
    <property type="protein sequence ID" value="GCC52516.1"/>
    <property type="molecule type" value="Genomic_DNA"/>
</dbReference>
<comment type="caution">
    <text evidence="3">The sequence shown here is derived from an EMBL/GenBank/DDBJ whole genome shotgun (WGS) entry which is preliminary data.</text>
</comment>
<dbReference type="PROSITE" id="PS51257">
    <property type="entry name" value="PROKAR_LIPOPROTEIN"/>
    <property type="match status" value="1"/>
</dbReference>
<proteinExistence type="predicted"/>
<keyword evidence="1" id="KW-0732">Signal</keyword>
<feature type="signal peptide" evidence="1">
    <location>
        <begin position="1"/>
        <end position="17"/>
    </location>
</feature>